<evidence type="ECO:0000256" key="1">
    <source>
        <dbReference type="SAM" id="MobiDB-lite"/>
    </source>
</evidence>
<feature type="compositionally biased region" description="Basic and acidic residues" evidence="1">
    <location>
        <begin position="144"/>
        <end position="175"/>
    </location>
</feature>
<dbReference type="EMBL" id="OZ034826">
    <property type="protein sequence ID" value="CAL1681605.1"/>
    <property type="molecule type" value="Genomic_DNA"/>
</dbReference>
<feature type="region of interest" description="Disordered" evidence="1">
    <location>
        <begin position="70"/>
        <end position="96"/>
    </location>
</feature>
<organism evidence="2 3">
    <name type="scientific">Lasius platythorax</name>
    <dbReference type="NCBI Taxonomy" id="488582"/>
    <lineage>
        <taxon>Eukaryota</taxon>
        <taxon>Metazoa</taxon>
        <taxon>Ecdysozoa</taxon>
        <taxon>Arthropoda</taxon>
        <taxon>Hexapoda</taxon>
        <taxon>Insecta</taxon>
        <taxon>Pterygota</taxon>
        <taxon>Neoptera</taxon>
        <taxon>Endopterygota</taxon>
        <taxon>Hymenoptera</taxon>
        <taxon>Apocrita</taxon>
        <taxon>Aculeata</taxon>
        <taxon>Formicoidea</taxon>
        <taxon>Formicidae</taxon>
        <taxon>Formicinae</taxon>
        <taxon>Lasius</taxon>
        <taxon>Lasius</taxon>
    </lineage>
</organism>
<gene>
    <name evidence="2" type="ORF">LPLAT_LOCUS7590</name>
</gene>
<evidence type="ECO:0000313" key="3">
    <source>
        <dbReference type="Proteomes" id="UP001497644"/>
    </source>
</evidence>
<feature type="region of interest" description="Disordered" evidence="1">
    <location>
        <begin position="138"/>
        <end position="185"/>
    </location>
</feature>
<accession>A0AAV2NQ02</accession>
<proteinExistence type="predicted"/>
<protein>
    <submittedName>
        <fullName evidence="2">Uncharacterized protein</fullName>
    </submittedName>
</protein>
<dbReference type="AlphaFoldDB" id="A0AAV2NQ02"/>
<keyword evidence="3" id="KW-1185">Reference proteome</keyword>
<sequence length="204" mass="23058">MVTHRSAAFGKIELPVQNARSRLGERRTAPRITGRSIIACESTKLEQRRLRDLFALNIRCYSRAPNSLEVRRDSPLPPPSELARAAGHGGRPKRRGISIGLLTSFRRFRFQGQLPVPPPHDAIDDDPAAAGGFLRISRHSVQTRRRDLPRARRDPVLEIRPGDRDSARRTDERTTVQRRSGRDANTLMLYPTRTENALAEKNVC</sequence>
<evidence type="ECO:0000313" key="2">
    <source>
        <dbReference type="EMBL" id="CAL1681605.1"/>
    </source>
</evidence>
<reference evidence="2" key="1">
    <citation type="submission" date="2024-04" db="EMBL/GenBank/DDBJ databases">
        <authorList>
            <consortium name="Molecular Ecology Group"/>
        </authorList>
    </citation>
    <scope>NUCLEOTIDE SEQUENCE</scope>
</reference>
<dbReference type="Proteomes" id="UP001497644">
    <property type="component" value="Chromosome 3"/>
</dbReference>
<name>A0AAV2NQ02_9HYME</name>